<dbReference type="PANTHER" id="PTHR10612:SF34">
    <property type="entry name" value="APOLIPOPROTEIN D"/>
    <property type="match status" value="1"/>
</dbReference>
<evidence type="ECO:0000313" key="4">
    <source>
        <dbReference type="EMBL" id="KAK3876857.1"/>
    </source>
</evidence>
<accession>A0AAE1FP95</accession>
<feature type="compositionally biased region" description="Basic and acidic residues" evidence="2">
    <location>
        <begin position="694"/>
        <end position="708"/>
    </location>
</feature>
<dbReference type="InterPro" id="IPR003057">
    <property type="entry name" value="Invtbrt_color"/>
</dbReference>
<dbReference type="PANTHER" id="PTHR10612">
    <property type="entry name" value="APOLIPOPROTEIN D"/>
    <property type="match status" value="1"/>
</dbReference>
<name>A0AAE1FP95_PETCI</name>
<feature type="compositionally biased region" description="Pro residues" evidence="2">
    <location>
        <begin position="17"/>
        <end position="40"/>
    </location>
</feature>
<evidence type="ECO:0000256" key="2">
    <source>
        <dbReference type="SAM" id="MobiDB-lite"/>
    </source>
</evidence>
<dbReference type="PRINTS" id="PR01273">
    <property type="entry name" value="INVTBRTCOLOR"/>
</dbReference>
<feature type="compositionally biased region" description="Polar residues" evidence="2">
    <location>
        <begin position="59"/>
        <end position="69"/>
    </location>
</feature>
<gene>
    <name evidence="4" type="ORF">Pcinc_018387</name>
</gene>
<feature type="region of interest" description="Disordered" evidence="2">
    <location>
        <begin position="1"/>
        <end position="73"/>
    </location>
</feature>
<protein>
    <recommendedName>
        <fullName evidence="3">Lipocalin/cytosolic fatty-acid binding domain-containing protein</fullName>
    </recommendedName>
</protein>
<feature type="compositionally biased region" description="Basic and acidic residues" evidence="2">
    <location>
        <begin position="739"/>
        <end position="748"/>
    </location>
</feature>
<dbReference type="EMBL" id="JAWQEG010001765">
    <property type="protein sequence ID" value="KAK3876857.1"/>
    <property type="molecule type" value="Genomic_DNA"/>
</dbReference>
<feature type="compositionally biased region" description="Polar residues" evidence="2">
    <location>
        <begin position="753"/>
        <end position="765"/>
    </location>
</feature>
<sequence>MLRSERERRRVKQPTSLSPPLPPSSLPPPSPLSPPLPYLPSPTSLSTPSPPLPQHPARSPTSPTSSVSWNSFHPHSNLPPPSPHLPSPSSPSLPPSILPPFSLITFHPPSILPPFSLITFHPPSILPPLSLITFPPPSILPPFSLITFPPPSILPPLSLITFPPPSILLPFSLITFPPLHLPSLLPHHLPSLLPHHLPSPLHLASLVPHHLPSPLHLTFLLPHHLPSPLHLTSLLPHFLLPPSFSTSLLPHHLPSPSILPPFCLIASVSSSFSASSLLLHLPSPYFTSPSLLPHSLPFSHIISLLHLSPSSSPPFSSLCHLLLLFFLTSLLPTNFPTHFLISPILISTPSPLHPLHQQSRIHKLSFNLTSYFPLFPLSSLPLSSSPPFPFPPLLLLTPIPIPSLCLLSFQSIPYSSPPPTQDIPGKQTDRRTQEIVQAGVKTDYHSTMSNSYGNHHQAALVTLVVTSLVGSAGAVFGIPEFLEFGACAQVNVVSDFDRLRYSGVWYDIARVPNEYQVAKHCVSQNYTWTADDHQFHAIVKGLTAEERKVYIPMVLVNDEVEGEDGHWRPKPPADMTVVADGMPDSPYQVLATDYDHYSCIYSCSEYFGFRASFLWVSSRGPQIEPQYYQTCRDTFTSYGIDHSKLFNVRQGETCPYYPKFQATSTTTTIDAPPPTTTPSPQSTSPRFNTSGKKHVVEVKTEGLADHSRPTQQQVSNNVIDEPPRASTWGKQHLVQPKGKKAEETEDKQGGAAPTSTQDEFMTGRASTSMRHSSSFIYLFPPFFVLVLLLTA</sequence>
<evidence type="ECO:0000313" key="5">
    <source>
        <dbReference type="Proteomes" id="UP001286313"/>
    </source>
</evidence>
<dbReference type="SUPFAM" id="SSF50814">
    <property type="entry name" value="Lipocalins"/>
    <property type="match status" value="1"/>
</dbReference>
<dbReference type="GO" id="GO:0006629">
    <property type="term" value="P:lipid metabolic process"/>
    <property type="evidence" value="ECO:0007669"/>
    <property type="project" value="TreeGrafter"/>
</dbReference>
<dbReference type="GO" id="GO:0000302">
    <property type="term" value="P:response to reactive oxygen species"/>
    <property type="evidence" value="ECO:0007669"/>
    <property type="project" value="TreeGrafter"/>
</dbReference>
<feature type="region of interest" description="Disordered" evidence="2">
    <location>
        <begin position="664"/>
        <end position="765"/>
    </location>
</feature>
<keyword evidence="5" id="KW-1185">Reference proteome</keyword>
<dbReference type="GO" id="GO:0005737">
    <property type="term" value="C:cytoplasm"/>
    <property type="evidence" value="ECO:0007669"/>
    <property type="project" value="TreeGrafter"/>
</dbReference>
<evidence type="ECO:0000259" key="3">
    <source>
        <dbReference type="Pfam" id="PF08212"/>
    </source>
</evidence>
<dbReference type="Pfam" id="PF08212">
    <property type="entry name" value="Lipocalin_2"/>
    <property type="match status" value="1"/>
</dbReference>
<feature type="domain" description="Lipocalin/cytosolic fatty-acid binding" evidence="3">
    <location>
        <begin position="499"/>
        <end position="649"/>
    </location>
</feature>
<comment type="caution">
    <text evidence="4">The sequence shown here is derived from an EMBL/GenBank/DDBJ whole genome shotgun (WGS) entry which is preliminary data.</text>
</comment>
<keyword evidence="1" id="KW-1015">Disulfide bond</keyword>
<dbReference type="GO" id="GO:0031409">
    <property type="term" value="F:pigment binding"/>
    <property type="evidence" value="ECO:0007669"/>
    <property type="project" value="InterPro"/>
</dbReference>
<reference evidence="4" key="1">
    <citation type="submission" date="2023-10" db="EMBL/GenBank/DDBJ databases">
        <title>Genome assemblies of two species of porcelain crab, Petrolisthes cinctipes and Petrolisthes manimaculis (Anomura: Porcellanidae).</title>
        <authorList>
            <person name="Angst P."/>
        </authorList>
    </citation>
    <scope>NUCLEOTIDE SEQUENCE</scope>
    <source>
        <strain evidence="4">PB745_01</strain>
        <tissue evidence="4">Gill</tissue>
    </source>
</reference>
<dbReference type="InterPro" id="IPR000566">
    <property type="entry name" value="Lipocln_cytosolic_FA-bd_dom"/>
</dbReference>
<dbReference type="Proteomes" id="UP001286313">
    <property type="component" value="Unassembled WGS sequence"/>
</dbReference>
<dbReference type="Gene3D" id="2.40.128.20">
    <property type="match status" value="1"/>
</dbReference>
<dbReference type="InterPro" id="IPR012674">
    <property type="entry name" value="Calycin"/>
</dbReference>
<proteinExistence type="predicted"/>
<evidence type="ECO:0000256" key="1">
    <source>
        <dbReference type="ARBA" id="ARBA00023157"/>
    </source>
</evidence>
<feature type="compositionally biased region" description="Polar residues" evidence="2">
    <location>
        <begin position="709"/>
        <end position="718"/>
    </location>
</feature>
<organism evidence="4 5">
    <name type="scientific">Petrolisthes cinctipes</name>
    <name type="common">Flat porcelain crab</name>
    <dbReference type="NCBI Taxonomy" id="88211"/>
    <lineage>
        <taxon>Eukaryota</taxon>
        <taxon>Metazoa</taxon>
        <taxon>Ecdysozoa</taxon>
        <taxon>Arthropoda</taxon>
        <taxon>Crustacea</taxon>
        <taxon>Multicrustacea</taxon>
        <taxon>Malacostraca</taxon>
        <taxon>Eumalacostraca</taxon>
        <taxon>Eucarida</taxon>
        <taxon>Decapoda</taxon>
        <taxon>Pleocyemata</taxon>
        <taxon>Anomura</taxon>
        <taxon>Galatheoidea</taxon>
        <taxon>Porcellanidae</taxon>
        <taxon>Petrolisthes</taxon>
    </lineage>
</organism>
<dbReference type="AlphaFoldDB" id="A0AAE1FP95"/>